<protein>
    <submittedName>
        <fullName evidence="3">Uncharacterized protein</fullName>
    </submittedName>
</protein>
<dbReference type="OrthoDB" id="6413693at2759"/>
<dbReference type="EMBL" id="JXLN01007301">
    <property type="protein sequence ID" value="KPM04082.1"/>
    <property type="molecule type" value="Genomic_DNA"/>
</dbReference>
<feature type="compositionally biased region" description="Polar residues" evidence="1">
    <location>
        <begin position="373"/>
        <end position="384"/>
    </location>
</feature>
<name>A0A131ZYZ0_SARSC</name>
<dbReference type="AlphaFoldDB" id="A0A131ZYZ0"/>
<evidence type="ECO:0000313" key="4">
    <source>
        <dbReference type="Proteomes" id="UP000616769"/>
    </source>
</evidence>
<accession>A0A131ZYZ0</accession>
<comment type="caution">
    <text evidence="3">The sequence shown here is derived from an EMBL/GenBank/DDBJ whole genome shotgun (WGS) entry which is preliminary data.</text>
</comment>
<evidence type="ECO:0000256" key="2">
    <source>
        <dbReference type="SAM" id="Phobius"/>
    </source>
</evidence>
<dbReference type="VEuPathDB" id="VectorBase:SSCA002265"/>
<feature type="compositionally biased region" description="Low complexity" evidence="1">
    <location>
        <begin position="561"/>
        <end position="583"/>
    </location>
</feature>
<keyword evidence="2" id="KW-1133">Transmembrane helix</keyword>
<keyword evidence="2" id="KW-0472">Membrane</keyword>
<organism evidence="3 4">
    <name type="scientific">Sarcoptes scabiei</name>
    <name type="common">Itch mite</name>
    <name type="synonym">Acarus scabiei</name>
    <dbReference type="NCBI Taxonomy" id="52283"/>
    <lineage>
        <taxon>Eukaryota</taxon>
        <taxon>Metazoa</taxon>
        <taxon>Ecdysozoa</taxon>
        <taxon>Arthropoda</taxon>
        <taxon>Chelicerata</taxon>
        <taxon>Arachnida</taxon>
        <taxon>Acari</taxon>
        <taxon>Acariformes</taxon>
        <taxon>Sarcoptiformes</taxon>
        <taxon>Astigmata</taxon>
        <taxon>Psoroptidia</taxon>
        <taxon>Sarcoptoidea</taxon>
        <taxon>Sarcoptidae</taxon>
        <taxon>Sarcoptinae</taxon>
        <taxon>Sarcoptes</taxon>
    </lineage>
</organism>
<reference evidence="3 4" key="1">
    <citation type="journal article" date="2015" name="Parasit. Vectors">
        <title>Draft genome of the scabies mite.</title>
        <authorList>
            <person name="Rider S.D.Jr."/>
            <person name="Morgan M.S."/>
            <person name="Arlian L.G."/>
        </authorList>
    </citation>
    <scope>NUCLEOTIDE SEQUENCE [LARGE SCALE GENOMIC DNA]</scope>
    <source>
        <strain evidence="3">Arlian Lab</strain>
    </source>
</reference>
<feature type="region of interest" description="Disordered" evidence="1">
    <location>
        <begin position="549"/>
        <end position="591"/>
    </location>
</feature>
<evidence type="ECO:0000256" key="1">
    <source>
        <dbReference type="SAM" id="MobiDB-lite"/>
    </source>
</evidence>
<evidence type="ECO:0000313" key="3">
    <source>
        <dbReference type="EMBL" id="KPM04082.1"/>
    </source>
</evidence>
<feature type="transmembrane region" description="Helical" evidence="2">
    <location>
        <begin position="55"/>
        <end position="79"/>
    </location>
</feature>
<sequence length="591" mass="64162">MNSLLYEHTIIVSSLIKEQRFYSDFGQYNCSVWNQYGFQSQIITLEKQSKIISPLVLTLSGIICFGVILALIASLLVFVCIRSQRLNHDHTLVPKKLDPNDSINRQVCLSNLNVTCNGVAGVGDLGSVTMTDAGQFDNDYKIATFNSLEKNVLMTNTIMKLNGSNKMLTTTAAATTTATETANDSVSSSNNGARCYDPNVDMIGTYLNNRLNLNEHGSLSNGYSNLYDPYSYNQRQQQQLNNGNNHRTGNHNGTDLIIANGNMIANERILGNGSINSNLYHNYDNMVAYQSQTYFLPPPSNQSINDYDTALGTINGTQSMSTIAPPKSQEIDKNKVSISNYFHQQHSDSLNLISAINNHHVYSTVKKNQPTGTAVTLEPQSNDIDQNKTSKTTSLSNSSTNYATLLSPANGNGSNCPNEKLIDQSDSHSKLIQENGSSQPQSKLQQSTNIANSHLHHHHHHLHSYPNNGKFRLTKGNEAFVNPYVRTDNNVTMVNGSIPLHNGLASMNHYSNVENGVVSDALSNGLPSLANGDRMLNVGVYSTTHQHNRYKTNSLGGGSSSSGVISTGGSSPGHSSAGSVSGSNNPNGTHV</sequence>
<proteinExistence type="predicted"/>
<dbReference type="Proteomes" id="UP000616769">
    <property type="component" value="Unassembled WGS sequence"/>
</dbReference>
<keyword evidence="2" id="KW-0812">Transmembrane</keyword>
<feature type="compositionally biased region" description="Low complexity" evidence="1">
    <location>
        <begin position="387"/>
        <end position="407"/>
    </location>
</feature>
<feature type="region of interest" description="Disordered" evidence="1">
    <location>
        <begin position="373"/>
        <end position="422"/>
    </location>
</feature>
<gene>
    <name evidence="3" type="ORF">QR98_0025220</name>
</gene>